<keyword evidence="1" id="KW-0812">Transmembrane</keyword>
<organism evidence="2">
    <name type="scientific">Triatoma matogrossensis</name>
    <dbReference type="NCBI Taxonomy" id="162370"/>
    <lineage>
        <taxon>Eukaryota</taxon>
        <taxon>Metazoa</taxon>
        <taxon>Ecdysozoa</taxon>
        <taxon>Arthropoda</taxon>
        <taxon>Hexapoda</taxon>
        <taxon>Insecta</taxon>
        <taxon>Pterygota</taxon>
        <taxon>Neoptera</taxon>
        <taxon>Paraneoptera</taxon>
        <taxon>Hemiptera</taxon>
        <taxon>Heteroptera</taxon>
        <taxon>Panheteroptera</taxon>
        <taxon>Cimicomorpha</taxon>
        <taxon>Reduviidae</taxon>
        <taxon>Triatominae</taxon>
        <taxon>Triatoma</taxon>
    </lineage>
</organism>
<keyword evidence="1" id="KW-1133">Transmembrane helix</keyword>
<name>E2J7C4_9HEMI</name>
<keyword evidence="1" id="KW-0472">Membrane</keyword>
<proteinExistence type="evidence at transcript level"/>
<dbReference type="AlphaFoldDB" id="E2J7C4"/>
<dbReference type="EMBL" id="HP429342">
    <property type="protein sequence ID" value="ADN29842.1"/>
    <property type="molecule type" value="mRNA"/>
</dbReference>
<sequence length="42" mass="4960">MNNYYMRVFSIAFFVNIGAGYVIIIFCFCIKRKIIKYGLSNK</sequence>
<protein>
    <submittedName>
        <fullName evidence="2">Hypothetical secreted peptide</fullName>
    </submittedName>
</protein>
<feature type="transmembrane region" description="Helical" evidence="1">
    <location>
        <begin position="6"/>
        <end position="30"/>
    </location>
</feature>
<accession>E2J7C4</accession>
<reference evidence="2" key="1">
    <citation type="journal article" date="2012" name="Am. J. Trop. Med. Hyg.">
        <title>An insight into the sialotranscriptome of Triatoma matogrossensis, a kissing bug associated with fogo selvagem in South America.</title>
        <authorList>
            <person name="Assumpcao T.C."/>
            <person name="Eaton D.P."/>
            <person name="Pham V.M."/>
            <person name="Francischetti I.M."/>
            <person name="Aoki V."/>
            <person name="Hans-Filho G."/>
            <person name="Rivitti E.A."/>
            <person name="Valenzuela J.G."/>
            <person name="Diaz L.A."/>
            <person name="Ribeiro J.M."/>
        </authorList>
    </citation>
    <scope>NUCLEOTIDE SEQUENCE</scope>
    <source>
        <tissue evidence="2">Salivary gland</tissue>
    </source>
</reference>
<evidence type="ECO:0000256" key="1">
    <source>
        <dbReference type="SAM" id="Phobius"/>
    </source>
</evidence>
<evidence type="ECO:0000313" key="2">
    <source>
        <dbReference type="EMBL" id="ADN29842.1"/>
    </source>
</evidence>